<sequence>MTPADSQVRVKVYQLDSNSMWADKGTGFCTLEDYQGVLHLNVVSETELNRIILDCVVQPGEVYQRQEERANGSSPVAADDEDMLPQPTMASLAEIERIISNSSQSLYLRDKLTSSIVSSNFFEQLRELHETCEDLDATEELHLIYSIVRQMILLNDSSIFEHMIKQENIIGVASILEHDPHQNIERGTFRSFLLDNSRYKEVVPIDDADIESKIHQTFRLQYLKDTVLPRILDDGTLPIINALIYFNHAQIANYLQHNQRLLKTLFDILHDSDDTEKRYDVVFFVRQFCSLAKSLPIQYRIGLFRTLSQHGLFSIFEFALQEDKNSELQVAGTDVLLSVLEQDRAL</sequence>
<evidence type="ECO:0000313" key="6">
    <source>
        <dbReference type="Proteomes" id="UP001145021"/>
    </source>
</evidence>
<reference evidence="5" key="1">
    <citation type="submission" date="2022-07" db="EMBL/GenBank/DDBJ databases">
        <title>Phylogenomic reconstructions and comparative analyses of Kickxellomycotina fungi.</title>
        <authorList>
            <person name="Reynolds N.K."/>
            <person name="Stajich J.E."/>
            <person name="Barry K."/>
            <person name="Grigoriev I.V."/>
            <person name="Crous P."/>
            <person name="Smith M.E."/>
        </authorList>
    </citation>
    <scope>NUCLEOTIDE SEQUENCE</scope>
    <source>
        <strain evidence="5">NBRC 105413</strain>
    </source>
</reference>
<protein>
    <submittedName>
        <fullName evidence="5">Platinum sensitivity protein</fullName>
    </submittedName>
</protein>
<dbReference type="PANTHER" id="PTHR23318:SF0">
    <property type="entry name" value="SERINE_THREONINE-PROTEIN PHOSPHATASE 4 REGULATORY SUBUNIT 3"/>
    <property type="match status" value="1"/>
</dbReference>
<name>A0A9W8CIM4_9FUNG</name>
<dbReference type="InterPro" id="IPR006887">
    <property type="entry name" value="P4R3-like_central_dom"/>
</dbReference>
<evidence type="ECO:0000256" key="1">
    <source>
        <dbReference type="ARBA" id="ARBA00004123"/>
    </source>
</evidence>
<dbReference type="GO" id="GO:0006974">
    <property type="term" value="P:DNA damage response"/>
    <property type="evidence" value="ECO:0007669"/>
    <property type="project" value="TreeGrafter"/>
</dbReference>
<evidence type="ECO:0000259" key="3">
    <source>
        <dbReference type="Pfam" id="PF04802"/>
    </source>
</evidence>
<evidence type="ECO:0000259" key="4">
    <source>
        <dbReference type="Pfam" id="PF22972"/>
    </source>
</evidence>
<dbReference type="Gene3D" id="2.30.29.30">
    <property type="entry name" value="Pleckstrin-homology domain (PH domain)/Phosphotyrosine-binding domain (PTB)"/>
    <property type="match status" value="1"/>
</dbReference>
<comment type="subcellular location">
    <subcellularLocation>
        <location evidence="1">Nucleus</location>
    </subcellularLocation>
</comment>
<feature type="domain" description="Serine/threonine-protein phosphatase 4 regulatory subunit 3-like central" evidence="3">
    <location>
        <begin position="94"/>
        <end position="344"/>
    </location>
</feature>
<dbReference type="GO" id="GO:0005654">
    <property type="term" value="C:nucleoplasm"/>
    <property type="evidence" value="ECO:0007669"/>
    <property type="project" value="TreeGrafter"/>
</dbReference>
<evidence type="ECO:0000313" key="5">
    <source>
        <dbReference type="EMBL" id="KAJ1643373.1"/>
    </source>
</evidence>
<keyword evidence="2" id="KW-0539">Nucleus</keyword>
<gene>
    <name evidence="5" type="primary">PSY2_1</name>
    <name evidence="5" type="ORF">LPJ64_004844</name>
</gene>
<accession>A0A9W8CIM4</accession>
<dbReference type="Pfam" id="PF04802">
    <property type="entry name" value="PP4R3"/>
    <property type="match status" value="1"/>
</dbReference>
<dbReference type="InterPro" id="IPR011993">
    <property type="entry name" value="PH-like_dom_sf"/>
</dbReference>
<dbReference type="Pfam" id="PF22972">
    <property type="entry name" value="EVH1_PP4R3"/>
    <property type="match status" value="1"/>
</dbReference>
<feature type="domain" description="PP4R3 EVH1-like" evidence="4">
    <location>
        <begin position="9"/>
        <end position="69"/>
    </location>
</feature>
<dbReference type="AlphaFoldDB" id="A0A9W8CIM4"/>
<feature type="non-terminal residue" evidence="5">
    <location>
        <position position="1"/>
    </location>
</feature>
<proteinExistence type="predicted"/>
<dbReference type="GO" id="GO:0030289">
    <property type="term" value="C:protein phosphatase 4 complex"/>
    <property type="evidence" value="ECO:0007669"/>
    <property type="project" value="TreeGrafter"/>
</dbReference>
<dbReference type="EMBL" id="JANBOH010000262">
    <property type="protein sequence ID" value="KAJ1643373.1"/>
    <property type="molecule type" value="Genomic_DNA"/>
</dbReference>
<dbReference type="InterPro" id="IPR051137">
    <property type="entry name" value="PP4R3-like"/>
</dbReference>
<dbReference type="PANTHER" id="PTHR23318">
    <property type="entry name" value="ATP SYNTHASE GAMMA-RELATED"/>
    <property type="match status" value="1"/>
</dbReference>
<organism evidence="5 6">
    <name type="scientific">Coemansia asiatica</name>
    <dbReference type="NCBI Taxonomy" id="1052880"/>
    <lineage>
        <taxon>Eukaryota</taxon>
        <taxon>Fungi</taxon>
        <taxon>Fungi incertae sedis</taxon>
        <taxon>Zoopagomycota</taxon>
        <taxon>Kickxellomycotina</taxon>
        <taxon>Kickxellomycetes</taxon>
        <taxon>Kickxellales</taxon>
        <taxon>Kickxellaceae</taxon>
        <taxon>Coemansia</taxon>
    </lineage>
</organism>
<dbReference type="InterPro" id="IPR055236">
    <property type="entry name" value="EVH1_PP4R3"/>
</dbReference>
<comment type="caution">
    <text evidence="5">The sequence shown here is derived from an EMBL/GenBank/DDBJ whole genome shotgun (WGS) entry which is preliminary data.</text>
</comment>
<dbReference type="GO" id="GO:0072542">
    <property type="term" value="F:protein phosphatase activator activity"/>
    <property type="evidence" value="ECO:0007669"/>
    <property type="project" value="TreeGrafter"/>
</dbReference>
<dbReference type="Proteomes" id="UP001145021">
    <property type="component" value="Unassembled WGS sequence"/>
</dbReference>
<evidence type="ECO:0000256" key="2">
    <source>
        <dbReference type="ARBA" id="ARBA00023242"/>
    </source>
</evidence>
<keyword evidence="6" id="KW-1185">Reference proteome</keyword>